<feature type="compositionally biased region" description="Polar residues" evidence="1">
    <location>
        <begin position="691"/>
        <end position="710"/>
    </location>
</feature>
<feature type="compositionally biased region" description="Basic and acidic residues" evidence="1">
    <location>
        <begin position="765"/>
        <end position="779"/>
    </location>
</feature>
<feature type="region of interest" description="Disordered" evidence="1">
    <location>
        <begin position="530"/>
        <end position="565"/>
    </location>
</feature>
<comment type="caution">
    <text evidence="2">The sequence shown here is derived from an EMBL/GenBank/DDBJ whole genome shotgun (WGS) entry which is preliminary data.</text>
</comment>
<feature type="compositionally biased region" description="Polar residues" evidence="1">
    <location>
        <begin position="1"/>
        <end position="11"/>
    </location>
</feature>
<evidence type="ECO:0000313" key="3">
    <source>
        <dbReference type="Proteomes" id="UP000193144"/>
    </source>
</evidence>
<gene>
    <name evidence="2" type="ORF">BCR34DRAFT_555843</name>
</gene>
<dbReference type="OrthoDB" id="194139at2759"/>
<proteinExistence type="predicted"/>
<evidence type="ECO:0000313" key="2">
    <source>
        <dbReference type="EMBL" id="ORY17313.1"/>
    </source>
</evidence>
<feature type="region of interest" description="Disordered" evidence="1">
    <location>
        <begin position="168"/>
        <end position="188"/>
    </location>
</feature>
<feature type="compositionally biased region" description="Polar residues" evidence="1">
    <location>
        <begin position="389"/>
        <end position="400"/>
    </location>
</feature>
<keyword evidence="3" id="KW-1185">Reference proteome</keyword>
<feature type="region of interest" description="Disordered" evidence="1">
    <location>
        <begin position="1119"/>
        <end position="1150"/>
    </location>
</feature>
<reference evidence="2 3" key="1">
    <citation type="submission" date="2016-07" db="EMBL/GenBank/DDBJ databases">
        <title>Pervasive Adenine N6-methylation of Active Genes in Fungi.</title>
        <authorList>
            <consortium name="DOE Joint Genome Institute"/>
            <person name="Mondo S.J."/>
            <person name="Dannebaum R.O."/>
            <person name="Kuo R.C."/>
            <person name="Labutti K."/>
            <person name="Haridas S."/>
            <person name="Kuo A."/>
            <person name="Salamov A."/>
            <person name="Ahrendt S.R."/>
            <person name="Lipzen A."/>
            <person name="Sullivan W."/>
            <person name="Andreopoulos W.B."/>
            <person name="Clum A."/>
            <person name="Lindquist E."/>
            <person name="Daum C."/>
            <person name="Ramamoorthy G.K."/>
            <person name="Gryganskyi A."/>
            <person name="Culley D."/>
            <person name="Magnuson J.K."/>
            <person name="James T.Y."/>
            <person name="O'Malley M.A."/>
            <person name="Stajich J.E."/>
            <person name="Spatafora J.W."/>
            <person name="Visel A."/>
            <person name="Grigoriev I.V."/>
        </authorList>
    </citation>
    <scope>NUCLEOTIDE SEQUENCE [LARGE SCALE GENOMIC DNA]</scope>
    <source>
        <strain evidence="2 3">CBS 115471</strain>
    </source>
</reference>
<feature type="region of interest" description="Disordered" evidence="1">
    <location>
        <begin position="200"/>
        <end position="230"/>
    </location>
</feature>
<feature type="region of interest" description="Disordered" evidence="1">
    <location>
        <begin position="350"/>
        <end position="502"/>
    </location>
</feature>
<feature type="compositionally biased region" description="Basic and acidic residues" evidence="1">
    <location>
        <begin position="350"/>
        <end position="379"/>
    </location>
</feature>
<dbReference type="AlphaFoldDB" id="A0A1Y2A473"/>
<feature type="compositionally biased region" description="Polar residues" evidence="1">
    <location>
        <begin position="469"/>
        <end position="479"/>
    </location>
</feature>
<feature type="region of interest" description="Disordered" evidence="1">
    <location>
        <begin position="959"/>
        <end position="1054"/>
    </location>
</feature>
<feature type="region of interest" description="Disordered" evidence="1">
    <location>
        <begin position="89"/>
        <end position="140"/>
    </location>
</feature>
<protein>
    <submittedName>
        <fullName evidence="2">Uncharacterized protein</fullName>
    </submittedName>
</protein>
<evidence type="ECO:0000256" key="1">
    <source>
        <dbReference type="SAM" id="MobiDB-lite"/>
    </source>
</evidence>
<dbReference type="EMBL" id="MCFA01000013">
    <property type="protein sequence ID" value="ORY17313.1"/>
    <property type="molecule type" value="Genomic_DNA"/>
</dbReference>
<feature type="compositionally biased region" description="Basic and acidic residues" evidence="1">
    <location>
        <begin position="92"/>
        <end position="103"/>
    </location>
</feature>
<feature type="compositionally biased region" description="Basic and acidic residues" evidence="1">
    <location>
        <begin position="492"/>
        <end position="502"/>
    </location>
</feature>
<feature type="compositionally biased region" description="Basic and acidic residues" evidence="1">
    <location>
        <begin position="450"/>
        <end position="462"/>
    </location>
</feature>
<feature type="compositionally biased region" description="Polar residues" evidence="1">
    <location>
        <begin position="408"/>
        <end position="422"/>
    </location>
</feature>
<feature type="region of interest" description="Disordered" evidence="1">
    <location>
        <begin position="1"/>
        <end position="34"/>
    </location>
</feature>
<name>A0A1Y2A473_9PLEO</name>
<feature type="compositionally biased region" description="Polar residues" evidence="1">
    <location>
        <begin position="878"/>
        <end position="908"/>
    </location>
</feature>
<dbReference type="Proteomes" id="UP000193144">
    <property type="component" value="Unassembled WGS sequence"/>
</dbReference>
<sequence>MYYASSVQTGSPLPRPTAKYLTTPPPVSLIPPESSIIPGRRSAVSPLISPRLPVTVAPDETVDHARDKYLQEFRQPRLVRHKPSLFLAPFKKKQEKERNRDSSRLSGISFDSRQPRSATNDVTTNDLHPPKKKRSFSNSLRSKFKKVFRKTSGKSTSLPIQQIDASRDYFGDYAPPPRTADSNFEIPSPDLETLQRIRARTSSSDGNHPAMARSSSRSSSRSLHSETDLNHTISSRVTSWSNSSAGNTLTQREIKRLTVIHEAKDSIGSEADQRLISKSPARPPPPIPGFAAFREPIPMEHLVEEVSTPVDPKRVFSALMKEINASNETTQMMTLETPAHDADVFVVSSRREVPSRASEELHSSGSRDCRYSTTRDYRRPSRSYRPNSFAAQSKSSSIKSFTRAIKTTIRTVTPSERPSSPLSEGMSHAENIARNQRPDTAASYLANISDTRRYDEGDDNTRTIRLKQRSWNPLHQQDSGPEKQVLPTPEQIENRVEKSKGRWKTPLEENHIPFFPRSTRRTFNVTNIPRRTFSGKKPYENQAESNLGVEGPRGGNMPTMPHSPRPRLVFSPMSPSIYSRNTDGVSILPNESVQSLEKASVAPEEGGTAVITPSQGVNKFVIGTPSPHRRTNSNRSSKDWRAWLSHEVSELENLPREDFNIHEDYGSTGHTRELTQISADDPTVIIHGTIEISTPKQESEEATPTNQNISRDPAKLKKSSPDSLAPPKRSEDSRTPRRASPRPLPSPATRSHRQSSVVSSNSSLDRTKPESRSSERMNDRFPYIQSGRRRSSNNSARLSYQSRKSLNSPTSGSSSLKATSSPVVYSDFSAPTTQDHPKHTDSLKSKHKESVAMFDKTNPKENIAPSPEKPLPAPADTPSGTSHKSARTLATSDTNRSPSKAASYTTSAAEITSKLARTSSPVPNVSPYVRLRHNSSLATLTSRPKSAYDLRGAITPSPLGFAPSASESPKKLAARQSMSTITRKPVAGKSIEGDPLSMVLESPWCASPSPSSSPKRTSIDTRCRSPLHVKTSSSTLALNKEPSPGHEERNIDSVLGFSSRDEEVNGVPGGVRWRRWGAGSVTPLGRYASTESLRGEGSGTITPSGRVTPGHRLAERFLRERRGGSGAGTPEDDAEVDVGRDRDIYTPAFL</sequence>
<feature type="compositionally biased region" description="Polar residues" evidence="1">
    <location>
        <begin position="104"/>
        <end position="126"/>
    </location>
</feature>
<organism evidence="2 3">
    <name type="scientific">Clohesyomyces aquaticus</name>
    <dbReference type="NCBI Taxonomy" id="1231657"/>
    <lineage>
        <taxon>Eukaryota</taxon>
        <taxon>Fungi</taxon>
        <taxon>Dikarya</taxon>
        <taxon>Ascomycota</taxon>
        <taxon>Pezizomycotina</taxon>
        <taxon>Dothideomycetes</taxon>
        <taxon>Pleosporomycetidae</taxon>
        <taxon>Pleosporales</taxon>
        <taxon>Lindgomycetaceae</taxon>
        <taxon>Clohesyomyces</taxon>
    </lineage>
</organism>
<dbReference type="STRING" id="1231657.A0A1Y2A473"/>
<feature type="compositionally biased region" description="Low complexity" evidence="1">
    <location>
        <begin position="213"/>
        <end position="222"/>
    </location>
</feature>
<feature type="region of interest" description="Disordered" evidence="1">
    <location>
        <begin position="690"/>
        <end position="908"/>
    </location>
</feature>
<feature type="compositionally biased region" description="Low complexity" evidence="1">
    <location>
        <begin position="792"/>
        <end position="822"/>
    </location>
</feature>
<feature type="compositionally biased region" description="Basic and acidic residues" evidence="1">
    <location>
        <begin position="835"/>
        <end position="850"/>
    </location>
</feature>
<accession>A0A1Y2A473</accession>